<evidence type="ECO:0000313" key="4">
    <source>
        <dbReference type="Proteomes" id="UP000320333"/>
    </source>
</evidence>
<keyword evidence="4" id="KW-1185">Reference proteome</keyword>
<feature type="compositionally biased region" description="Polar residues" evidence="2">
    <location>
        <begin position="210"/>
        <end position="231"/>
    </location>
</feature>
<feature type="compositionally biased region" description="Polar residues" evidence="2">
    <location>
        <begin position="388"/>
        <end position="399"/>
    </location>
</feature>
<dbReference type="OrthoDB" id="2141775at2759"/>
<dbReference type="EMBL" id="QEAP01001284">
    <property type="protein sequence ID" value="TPX47986.1"/>
    <property type="molecule type" value="Genomic_DNA"/>
</dbReference>
<feature type="compositionally biased region" description="Low complexity" evidence="2">
    <location>
        <begin position="274"/>
        <end position="286"/>
    </location>
</feature>
<feature type="non-terminal residue" evidence="3">
    <location>
        <position position="1346"/>
    </location>
</feature>
<comment type="caution">
    <text evidence="3">The sequence shown here is derived from an EMBL/GenBank/DDBJ whole genome shotgun (WGS) entry which is preliminary data.</text>
</comment>
<reference evidence="3 4" key="1">
    <citation type="journal article" date="2019" name="Sci. Rep.">
        <title>Comparative genomics of chytrid fungi reveal insights into the obligate biotrophic and pathogenic lifestyle of Synchytrium endobioticum.</title>
        <authorList>
            <person name="van de Vossenberg B.T.L.H."/>
            <person name="Warris S."/>
            <person name="Nguyen H.D.T."/>
            <person name="van Gent-Pelzer M.P.E."/>
            <person name="Joly D.L."/>
            <person name="van de Geest H.C."/>
            <person name="Bonants P.J.M."/>
            <person name="Smith D.S."/>
            <person name="Levesque C.A."/>
            <person name="van der Lee T.A.J."/>
        </authorList>
    </citation>
    <scope>NUCLEOTIDE SEQUENCE [LARGE SCALE GENOMIC DNA]</scope>
    <source>
        <strain evidence="3 4">CBS 675.73</strain>
    </source>
</reference>
<feature type="region of interest" description="Disordered" evidence="2">
    <location>
        <begin position="994"/>
        <end position="1022"/>
    </location>
</feature>
<feature type="region of interest" description="Disordered" evidence="2">
    <location>
        <begin position="767"/>
        <end position="791"/>
    </location>
</feature>
<feature type="region of interest" description="Disordered" evidence="2">
    <location>
        <begin position="652"/>
        <end position="671"/>
    </location>
</feature>
<feature type="compositionally biased region" description="Acidic residues" evidence="2">
    <location>
        <begin position="411"/>
        <end position="432"/>
    </location>
</feature>
<evidence type="ECO:0008006" key="5">
    <source>
        <dbReference type="Google" id="ProtNLM"/>
    </source>
</evidence>
<feature type="compositionally biased region" description="Low complexity" evidence="2">
    <location>
        <begin position="662"/>
        <end position="671"/>
    </location>
</feature>
<sequence length="1346" mass="146240">MSQQFFPPNSMGGGFNMGSLESLPSINMSSMSHLHPISPFNPMLAYNQFQFNPMQFPHFSMPQFVPPVPLESISAPAARPPPPPPSHSQAFPRSEIPSAPTETYTRPASSSLMDDPGFASWIANHHIQLPPSLAPSSQAIPSAPGTSNVQPTTAYAPASISKIQKENPVPKIIKPVIHNVKHLVNLSKAQRKRQRKLLLKKQADMMLQSTNQSHTESANPESRRNSISSVPETAPVAHPKQLLNLSIPKVGMNRRTSTDMSAKERAGLMKAYGVTPTSTSPSAVPSRKNSLEPAPVTLIPSTAPDSSVLDRLRSMLRASQRSTNPKSSKPSISATNAVAENSASDESNTQVLLPAISQSTPNSDSRNAKNDGNSSSCDGESEYSSLSGVKSPSPANRTVSKVEEVASSDMEISDNDDSEFESGSQDGDEDEGQGLVAKGVKRAAELAKNWRSKITPFNSDKTFASPLRRIVSNGTGASSVSQSEPNLSNGSPSRTIVKNAVNAANSAESLYQTLTAAPETMQELEATEDDAAIQQQVDMEVLRTQMLLEKLRQDAQQQHQPTPSSARVSTLFQMMHRSATIPSYPVRAPVPISNNYMNNRVTAAEMNMRSNHAYNSGNSWYSQNHAQAQAAQQTPFIPEKNYDNFVIYLSDDEDESSDDGNDGSNGKAKTFTPAAAPTVAAVVSNGANNVSALEDQIRAIKEQINAKMAAKLKLKLQKNIRSSSSLSGADGDTFGSNESLMSGVTVSNDAGDVPAVSDDIVIQINSGTATPQPASDLNAVDNSTSNSPAATLANDKSTATFWDMQSSAESSPQLLSPNPAVKQAIISNQKAKSTPNSPLAQIISKSAASIKLPTPSKLSNGIPSPAKKFANNLLSKKTTLESQITADEKLLESALKDISNKTAAMASLTESFEAQEARLSLELERKIEEQERVLSKLRADLEAAREQEKRKGSEIEKLKRSVLVKGAVAEQMRGALNVKRMELLEVSRLLKQQQQEEAKKRREDAPRPNGVSKKAKMEEDAPRVDEDGFIQFDQVLSEHGDAADKIVKSVRLNGATSDLVDTECVVDREQRFRAIAWQDDDTTERLYIIGGSLARLADLCGLQDLNRYHSQDYNRTTIVSEATGISATASAAAYTPFDSPLTQFRSHRYFTERKSAKSLGIGNKIDPFKAMCSNELQLGQCDNRECMFQHFKDVSLSENELILDLLSHLEGDSSIDSQKLRALIQTQRGKGKSYDELVQLIIEYRKAHGGNQSHSIVFKSGKAAGAVSEEAGYSADSRVFRNGPPTTPHWKKNEEFPPQMLPKNQSILLQGLQRILDGEKPKSGRYYEAPLTPDEYKAMIELDPSN</sequence>
<feature type="compositionally biased region" description="Polar residues" evidence="2">
    <location>
        <begin position="100"/>
        <end position="110"/>
    </location>
</feature>
<protein>
    <recommendedName>
        <fullName evidence="5">Zinc-finger domain-containing protein</fullName>
    </recommendedName>
</protein>
<feature type="compositionally biased region" description="Low complexity" evidence="2">
    <location>
        <begin position="374"/>
        <end position="387"/>
    </location>
</feature>
<feature type="compositionally biased region" description="Acidic residues" evidence="2">
    <location>
        <begin position="652"/>
        <end position="661"/>
    </location>
</feature>
<feature type="coiled-coil region" evidence="1">
    <location>
        <begin position="683"/>
        <end position="710"/>
    </location>
</feature>
<organism evidence="3 4">
    <name type="scientific">Chytriomyces confervae</name>
    <dbReference type="NCBI Taxonomy" id="246404"/>
    <lineage>
        <taxon>Eukaryota</taxon>
        <taxon>Fungi</taxon>
        <taxon>Fungi incertae sedis</taxon>
        <taxon>Chytridiomycota</taxon>
        <taxon>Chytridiomycota incertae sedis</taxon>
        <taxon>Chytridiomycetes</taxon>
        <taxon>Chytridiales</taxon>
        <taxon>Chytriomycetaceae</taxon>
        <taxon>Chytriomyces</taxon>
    </lineage>
</organism>
<dbReference type="STRING" id="246404.A0A507D926"/>
<evidence type="ECO:0000256" key="1">
    <source>
        <dbReference type="SAM" id="Coils"/>
    </source>
</evidence>
<accession>A0A507D926</accession>
<feature type="region of interest" description="Disordered" evidence="2">
    <location>
        <begin position="72"/>
        <end position="110"/>
    </location>
</feature>
<keyword evidence="1" id="KW-0175">Coiled coil</keyword>
<gene>
    <name evidence="3" type="ORF">CcCBS67573_g10224</name>
</gene>
<dbReference type="Proteomes" id="UP000320333">
    <property type="component" value="Unassembled WGS sequence"/>
</dbReference>
<evidence type="ECO:0000256" key="2">
    <source>
        <dbReference type="SAM" id="MobiDB-lite"/>
    </source>
</evidence>
<proteinExistence type="predicted"/>
<feature type="region of interest" description="Disordered" evidence="2">
    <location>
        <begin position="210"/>
        <end position="432"/>
    </location>
</feature>
<feature type="region of interest" description="Disordered" evidence="2">
    <location>
        <begin position="474"/>
        <end position="494"/>
    </location>
</feature>
<evidence type="ECO:0000313" key="3">
    <source>
        <dbReference type="EMBL" id="TPX47986.1"/>
    </source>
</evidence>
<feature type="compositionally biased region" description="Polar residues" evidence="2">
    <location>
        <begin position="317"/>
        <end position="373"/>
    </location>
</feature>
<feature type="compositionally biased region" description="Basic and acidic residues" evidence="2">
    <location>
        <begin position="994"/>
        <end position="1006"/>
    </location>
</feature>
<name>A0A507D926_9FUNG</name>
<feature type="coiled-coil region" evidence="1">
    <location>
        <begin position="920"/>
        <end position="961"/>
    </location>
</feature>